<accession>A0A6R5I1L5</accession>
<feature type="region of interest" description="Disordered" evidence="20">
    <location>
        <begin position="612"/>
        <end position="633"/>
    </location>
</feature>
<keyword evidence="10" id="KW-0805">Transcription regulation</keyword>
<dbReference type="EnsemblMetazoa" id="AAEL018348-RG">
    <property type="protein sequence ID" value="AAEL018348-PG"/>
    <property type="gene ID" value="AAEL018348"/>
</dbReference>
<feature type="region of interest" description="Disordered" evidence="20">
    <location>
        <begin position="1344"/>
        <end position="1373"/>
    </location>
</feature>
<dbReference type="FunCoup" id="A0A6R5I1L5">
    <property type="interactions" value="886"/>
</dbReference>
<feature type="compositionally biased region" description="Low complexity" evidence="20">
    <location>
        <begin position="1122"/>
        <end position="1141"/>
    </location>
</feature>
<evidence type="ECO:0000256" key="4">
    <source>
        <dbReference type="ARBA" id="ARBA00004514"/>
    </source>
</evidence>
<evidence type="ECO:0000256" key="5">
    <source>
        <dbReference type="ARBA" id="ARBA00022448"/>
    </source>
</evidence>
<dbReference type="EnsemblMetazoa" id="AAEL018348-RB">
    <property type="protein sequence ID" value="AAEL018348-PB"/>
    <property type="gene ID" value="AAEL018348"/>
</dbReference>
<dbReference type="GO" id="GO:0005634">
    <property type="term" value="C:nucleus"/>
    <property type="evidence" value="ECO:0007669"/>
    <property type="project" value="UniProtKB-SubCell"/>
</dbReference>
<dbReference type="EnsemblMetazoa" id="AAEL018348-RC">
    <property type="protein sequence ID" value="AAEL018348-PC"/>
    <property type="gene ID" value="AAEL018348"/>
</dbReference>
<dbReference type="InterPro" id="IPR040040">
    <property type="entry name" value="ATG11"/>
</dbReference>
<keyword evidence="12" id="KW-0804">Transcription</keyword>
<feature type="compositionally biased region" description="Low complexity" evidence="20">
    <location>
        <begin position="1265"/>
        <end position="1276"/>
    </location>
</feature>
<dbReference type="Pfam" id="PF10377">
    <property type="entry name" value="ATG11"/>
    <property type="match status" value="1"/>
</dbReference>
<evidence type="ECO:0000256" key="1">
    <source>
        <dbReference type="ARBA" id="ARBA00004123"/>
    </source>
</evidence>
<dbReference type="InterPro" id="IPR019460">
    <property type="entry name" value="Atg11_C"/>
</dbReference>
<keyword evidence="11 19" id="KW-0175">Coiled coil</keyword>
<evidence type="ECO:0000256" key="13">
    <source>
        <dbReference type="ARBA" id="ARBA00023228"/>
    </source>
</evidence>
<evidence type="ECO:0000256" key="18">
    <source>
        <dbReference type="ARBA" id="ARBA00080154"/>
    </source>
</evidence>
<protein>
    <recommendedName>
        <fullName evidence="17">RB1-inducible coiled-coil protein 1</fullName>
    </recommendedName>
    <alternativeName>
        <fullName evidence="18">FAK family kinase-interacting protein of 200 kDa</fullName>
    </alternativeName>
</protein>
<evidence type="ECO:0000256" key="16">
    <source>
        <dbReference type="ARBA" id="ARBA00053494"/>
    </source>
</evidence>
<dbReference type="GO" id="GO:0000045">
    <property type="term" value="P:autophagosome assembly"/>
    <property type="evidence" value="ECO:0007669"/>
    <property type="project" value="InterPro"/>
</dbReference>
<evidence type="ECO:0000256" key="15">
    <source>
        <dbReference type="ARBA" id="ARBA00023306"/>
    </source>
</evidence>
<evidence type="ECO:0000256" key="14">
    <source>
        <dbReference type="ARBA" id="ARBA00023242"/>
    </source>
</evidence>
<keyword evidence="6" id="KW-0963">Cytoplasm</keyword>
<feature type="compositionally biased region" description="Low complexity" evidence="20">
    <location>
        <begin position="228"/>
        <end position="239"/>
    </location>
</feature>
<dbReference type="GO" id="GO:0019901">
    <property type="term" value="F:protein kinase binding"/>
    <property type="evidence" value="ECO:0007669"/>
    <property type="project" value="UniProtKB-ARBA"/>
</dbReference>
<dbReference type="EnsemblMetazoa" id="AAEL018348-RD">
    <property type="protein sequence ID" value="AAEL018348-PD"/>
    <property type="gene ID" value="AAEL018348"/>
</dbReference>
<dbReference type="GO" id="GO:0060090">
    <property type="term" value="F:molecular adaptor activity"/>
    <property type="evidence" value="ECO:0007669"/>
    <property type="project" value="TreeGrafter"/>
</dbReference>
<dbReference type="GO" id="GO:0034727">
    <property type="term" value="P:piecemeal microautophagy of the nucleus"/>
    <property type="evidence" value="ECO:0007669"/>
    <property type="project" value="TreeGrafter"/>
</dbReference>
<feature type="region of interest" description="Disordered" evidence="20">
    <location>
        <begin position="1121"/>
        <end position="1177"/>
    </location>
</feature>
<feature type="coiled-coil region" evidence="19">
    <location>
        <begin position="800"/>
        <end position="848"/>
    </location>
</feature>
<dbReference type="EnsemblMetazoa" id="AAEL018348-RJ">
    <property type="protein sequence ID" value="AAEL018348-PJ"/>
    <property type="gene ID" value="AAEL018348"/>
</dbReference>
<dbReference type="GO" id="GO:0015031">
    <property type="term" value="P:protein transport"/>
    <property type="evidence" value="ECO:0007669"/>
    <property type="project" value="UniProtKB-KW"/>
</dbReference>
<feature type="compositionally biased region" description="Acidic residues" evidence="20">
    <location>
        <begin position="1347"/>
        <end position="1356"/>
    </location>
</feature>
<dbReference type="EnsemblMetazoa" id="AAEL018348-RF">
    <property type="protein sequence ID" value="AAEL018348-PF"/>
    <property type="gene ID" value="AAEL018348"/>
</dbReference>
<feature type="domain" description="Autophagy-related protein 11 C-terminal" evidence="22">
    <location>
        <begin position="1002"/>
        <end position="1122"/>
    </location>
</feature>
<comment type="subcellular location">
    <subcellularLocation>
        <location evidence="4">Cytoplasm</location>
        <location evidence="4">Cytosol</location>
    </subcellularLocation>
    <subcellularLocation>
        <location evidence="3">Lysosome</location>
    </subcellularLocation>
    <subcellularLocation>
        <location evidence="1">Nucleus</location>
    </subcellularLocation>
    <subcellularLocation>
        <location evidence="2">Preautophagosomal structure</location>
    </subcellularLocation>
</comment>
<evidence type="ECO:0000256" key="10">
    <source>
        <dbReference type="ARBA" id="ARBA00023015"/>
    </source>
</evidence>
<evidence type="ECO:0000256" key="12">
    <source>
        <dbReference type="ARBA" id="ARBA00023163"/>
    </source>
</evidence>
<dbReference type="GO" id="GO:0008285">
    <property type="term" value="P:negative regulation of cell population proliferation"/>
    <property type="evidence" value="ECO:0007669"/>
    <property type="project" value="UniProtKB-ARBA"/>
</dbReference>
<evidence type="ECO:0000259" key="21">
    <source>
        <dbReference type="Pfam" id="PF04108"/>
    </source>
</evidence>
<dbReference type="GO" id="GO:0005829">
    <property type="term" value="C:cytosol"/>
    <property type="evidence" value="ECO:0007669"/>
    <property type="project" value="UniProtKB-SubCell"/>
</dbReference>
<organism evidence="23 24">
    <name type="scientific">Aedes aegypti</name>
    <name type="common">Yellowfever mosquito</name>
    <name type="synonym">Culex aegypti</name>
    <dbReference type="NCBI Taxonomy" id="7159"/>
    <lineage>
        <taxon>Eukaryota</taxon>
        <taxon>Metazoa</taxon>
        <taxon>Ecdysozoa</taxon>
        <taxon>Arthropoda</taxon>
        <taxon>Hexapoda</taxon>
        <taxon>Insecta</taxon>
        <taxon>Pterygota</taxon>
        <taxon>Neoptera</taxon>
        <taxon>Endopterygota</taxon>
        <taxon>Diptera</taxon>
        <taxon>Nematocera</taxon>
        <taxon>Culicoidea</taxon>
        <taxon>Culicidae</taxon>
        <taxon>Culicinae</taxon>
        <taxon>Aedini</taxon>
        <taxon>Aedes</taxon>
        <taxon>Stegomyia</taxon>
    </lineage>
</organism>
<keyword evidence="13" id="KW-0458">Lysosome</keyword>
<gene>
    <name evidence="23" type="primary">5564855</name>
</gene>
<evidence type="ECO:0000313" key="24">
    <source>
        <dbReference type="Proteomes" id="UP000008820"/>
    </source>
</evidence>
<feature type="domain" description="Autophagy protein ATG17-like" evidence="21">
    <location>
        <begin position="118"/>
        <end position="527"/>
    </location>
</feature>
<dbReference type="Proteomes" id="UP000008820">
    <property type="component" value="Chromosome 2"/>
</dbReference>
<proteinExistence type="predicted"/>
<reference evidence="23" key="2">
    <citation type="submission" date="2020-08" db="UniProtKB">
        <authorList>
            <consortium name="EnsemblMetazoa"/>
        </authorList>
    </citation>
    <scope>IDENTIFICATION</scope>
    <source>
        <strain evidence="23">LVP_AGWG</strain>
    </source>
</reference>
<dbReference type="GO" id="GO:0005764">
    <property type="term" value="C:lysosome"/>
    <property type="evidence" value="ECO:0007669"/>
    <property type="project" value="UniProtKB-SubCell"/>
</dbReference>
<feature type="region of interest" description="Disordered" evidence="20">
    <location>
        <begin position="1257"/>
        <end position="1286"/>
    </location>
</feature>
<dbReference type="PANTHER" id="PTHR13222">
    <property type="entry name" value="RB1-INDUCIBLE COILED-COIL"/>
    <property type="match status" value="1"/>
</dbReference>
<keyword evidence="24" id="KW-1185">Reference proteome</keyword>
<feature type="compositionally biased region" description="Polar residues" evidence="20">
    <location>
        <begin position="1277"/>
        <end position="1286"/>
    </location>
</feature>
<evidence type="ECO:0000256" key="11">
    <source>
        <dbReference type="ARBA" id="ARBA00023054"/>
    </source>
</evidence>
<dbReference type="Gene3D" id="3.10.20.90">
    <property type="entry name" value="Phosphatidylinositol 3-kinase Catalytic Subunit, Chain A, domain 1"/>
    <property type="match status" value="1"/>
</dbReference>
<keyword evidence="14" id="KW-0539">Nucleus</keyword>
<dbReference type="GO" id="GO:1990316">
    <property type="term" value="C:Atg1/ULK1 kinase complex"/>
    <property type="evidence" value="ECO:0007669"/>
    <property type="project" value="TreeGrafter"/>
</dbReference>
<feature type="region of interest" description="Disordered" evidence="20">
    <location>
        <begin position="928"/>
        <end position="951"/>
    </location>
</feature>
<evidence type="ECO:0000256" key="20">
    <source>
        <dbReference type="SAM" id="MobiDB-lite"/>
    </source>
</evidence>
<dbReference type="GO" id="GO:0061723">
    <property type="term" value="P:glycophagy"/>
    <property type="evidence" value="ECO:0007669"/>
    <property type="project" value="TreeGrafter"/>
</dbReference>
<dbReference type="GO" id="GO:0061709">
    <property type="term" value="P:reticulophagy"/>
    <property type="evidence" value="ECO:0007669"/>
    <property type="project" value="TreeGrafter"/>
</dbReference>
<evidence type="ECO:0000256" key="2">
    <source>
        <dbReference type="ARBA" id="ARBA00004329"/>
    </source>
</evidence>
<feature type="coiled-coil region" evidence="19">
    <location>
        <begin position="297"/>
        <end position="378"/>
    </location>
</feature>
<evidence type="ECO:0000256" key="19">
    <source>
        <dbReference type="SAM" id="Coils"/>
    </source>
</evidence>
<keyword evidence="9" id="KW-0072">Autophagy</keyword>
<name>A0A6R5I1L5_AEDAE</name>
<feature type="compositionally biased region" description="Polar residues" evidence="20">
    <location>
        <begin position="1165"/>
        <end position="1174"/>
    </location>
</feature>
<dbReference type="InterPro" id="IPR045326">
    <property type="entry name" value="ATG17-like_dom"/>
</dbReference>
<evidence type="ECO:0000256" key="6">
    <source>
        <dbReference type="ARBA" id="ARBA00022490"/>
    </source>
</evidence>
<dbReference type="FunFam" id="3.10.20.90:FF:000049">
    <property type="entry name" value="RB1-inducible coiled-coil protein 1 isoform X1"/>
    <property type="match status" value="1"/>
</dbReference>
<dbReference type="CDD" id="cd17060">
    <property type="entry name" value="Ubl_RB1CC1"/>
    <property type="match status" value="1"/>
</dbReference>
<dbReference type="GO" id="GO:0000422">
    <property type="term" value="P:autophagy of mitochondrion"/>
    <property type="evidence" value="ECO:0007669"/>
    <property type="project" value="TreeGrafter"/>
</dbReference>
<dbReference type="GO" id="GO:0034517">
    <property type="term" value="P:ribophagy"/>
    <property type="evidence" value="ECO:0007669"/>
    <property type="project" value="TreeGrafter"/>
</dbReference>
<dbReference type="InParanoid" id="A0A6R5I1L5"/>
<reference evidence="23 24" key="1">
    <citation type="submission" date="2017-06" db="EMBL/GenBank/DDBJ databases">
        <title>Aedes aegypti genome working group (AGWG) sequencing and assembly.</title>
        <authorList>
            <consortium name="Aedes aegypti Genome Working Group (AGWG)"/>
            <person name="Matthews B.J."/>
        </authorList>
    </citation>
    <scope>NUCLEOTIDE SEQUENCE [LARGE SCALE GENOMIC DNA]</scope>
    <source>
        <strain evidence="23 24">LVP_AGWG</strain>
    </source>
</reference>
<keyword evidence="15" id="KW-0131">Cell cycle</keyword>
<evidence type="ECO:0000256" key="9">
    <source>
        <dbReference type="ARBA" id="ARBA00023006"/>
    </source>
</evidence>
<evidence type="ECO:0000256" key="17">
    <source>
        <dbReference type="ARBA" id="ARBA00069790"/>
    </source>
</evidence>
<feature type="region of interest" description="Disordered" evidence="20">
    <location>
        <begin position="228"/>
        <end position="249"/>
    </location>
</feature>
<evidence type="ECO:0000259" key="22">
    <source>
        <dbReference type="Pfam" id="PF10377"/>
    </source>
</evidence>
<dbReference type="PANTHER" id="PTHR13222:SF1">
    <property type="entry name" value="RB1-INDUCIBLE COILED-COIL PROTEIN 1"/>
    <property type="match status" value="1"/>
</dbReference>
<dbReference type="GO" id="GO:0034045">
    <property type="term" value="C:phagophore assembly site membrane"/>
    <property type="evidence" value="ECO:0007669"/>
    <property type="project" value="TreeGrafter"/>
</dbReference>
<comment type="function">
    <text evidence="16">Involved in autophagy. Regulates early events but also late events of autophagosome formation through direct interaction with Atg16L1. Required for the formation of the autophagosome-like double-membrane structure that surrounds the Salmonella-containing vacuole (SCV) during S.typhimurium infection and subsequent xenophagy. Involved in repair of DNA damage caused by ionizing radiation, which subsequently improves cell survival by decreasing apoptosis. Inhibits PTK2/FAK1 and PTK2B/PYK2 kinase activity, affecting their downstream signaling pathways. Plays a role as a modulator of TGF-beta-signaling by restricting substrate specificity of RNF111. Functions as a DNA-binding transcription factor. Is a potent regulator of the RB1 pathway through induction of RB1 expression. Plays a crucial role in muscular differentiation. Plays an indispensable role in fetal hematopoiesis and in the regulation of neuronal homeostasis.</text>
</comment>
<dbReference type="OrthoDB" id="447953at2759"/>
<evidence type="ECO:0000313" key="23">
    <source>
        <dbReference type="EnsemblMetazoa" id="AAEL018348-PD"/>
    </source>
</evidence>
<dbReference type="GO" id="GO:0031090">
    <property type="term" value="C:organelle membrane"/>
    <property type="evidence" value="ECO:0007669"/>
    <property type="project" value="UniProtKB-ARBA"/>
</dbReference>
<evidence type="ECO:0000256" key="7">
    <source>
        <dbReference type="ARBA" id="ARBA00022553"/>
    </source>
</evidence>
<evidence type="ECO:0000256" key="3">
    <source>
        <dbReference type="ARBA" id="ARBA00004371"/>
    </source>
</evidence>
<evidence type="ECO:0000256" key="8">
    <source>
        <dbReference type="ARBA" id="ARBA00022927"/>
    </source>
</evidence>
<feature type="coiled-coil region" evidence="19">
    <location>
        <begin position="951"/>
        <end position="1025"/>
    </location>
</feature>
<sequence length="1373" mass="154862">MLYVFHVDIGRMLNFEMSKAFENVRSLKETIERHYGIPSNSIVLLGSGGEQLQDHNRVCNYTAGTDTNPIYMFSTCTTEARNQPPWPSIDTDNDLNAQVENSLKLPATYGTVVTRAALAQKMYEMAKEEAKTCETLVHEQHLQQQGWAAVVANMEDVVQEFQERVTDFFRRYEEHQQRSKDHVDMLETFDEDLRQLSAIPILPNLMDNAELRPFGAFNEMYADVCNTATSTSSGSVKTSGNQSSAGSEKMEACTSNTYSGDGTNDTIAVSEPNETTISENDRIGISLLDWISADKGQNALKRLAAECNRGLDQLEETNMKTLKDNVNKSVGFFQREDMKEIKGLERRLYDLERKMVDVRKLVQEQNELAQSIQQNQNRASTLGDTSILPDLCASHQGQLKVILKNQKELHEIRRQCAKSKEELGKNLYIRLRHCIIPVQTRVYELDNSLLFYHTSLKRLQRHLGIIEQIHMAPSMYVGAVTEVVRRRIFSSSFLRWASDLACRLMAIYNEEVMRRHDFASQFEGHFLSTLFPGMDDLPPPFAIQAPSIFDSSLPALNEQDLKELARFLPELTEKIQLPNIDSVIDFFSSRLVDGNQSKSSGLQEFRTDMGEVISGSGRSGNEDKTTDSANNAQLPIREGCESETDTEEFEKVGQSPIDRRRKLRSKVETCSLGTSTEQVLQASAETLTEENLGTTRLEVEQLKTTLRNVYQLSQSSISFLREQLSALKSETAARQVDFRSKLEAINKCWTDLQDEARNRERETIQRMTVDHELEMNDLRKSIHLKDDEIQSLRSDNATIKSSHIDTVSKYESEKKELNNKIDQMKEVVSKLEKQLADVDVDKKKAIQEAVEQLEHKHKTEIESLRCRYKLMTSMDRSPSDTSLEKIEKPDMIDIVIHDQLLAQAREDFNREKERAIKAAIEEERQRWESVQTLKPQSRSMASSPGTPTGSSDIYRRILEEKERQLDELRDKETLLLRENQRYKETIQSLTDPELCSNQSNFKDRIEALEKEKQQLTKELEKQHNRTASGGVSIQSCAKGDLVMFVYNATYDQYTIVQNAPVLYFLHADSYAAFSLSQLVPGIVPRIIHCIGTVVDKEYCHARKDENRYKVSRGTRFYRVKVKPVPSSSGSGTSTSSSTSKSVDPDKHSQKKERSKPSELSRSSSTITDQSTTAGTPGLLIDSFAQTEQIISPLMEDSAIKSSTSRDMIDSGVVEQQKSTYKERNISVTDDEDVVYSASGSLDDGDHQQQRLRYESVCEEEHDNPSDPSQQDSNNSNTTAATQHNQCPTIAEVTDVVDGVMLNTSTGSIVVDIPAAPTGLVNVGFRGTAEDISGAMAMLSVVASSDPLSDDVSDSAESEYRSLETKDDDSDNLN</sequence>
<keyword evidence="5" id="KW-0813">Transport</keyword>
<dbReference type="Pfam" id="PF04108">
    <property type="entry name" value="ATG17_like"/>
    <property type="match status" value="1"/>
</dbReference>
<feature type="region of interest" description="Disordered" evidence="20">
    <location>
        <begin position="1200"/>
        <end position="1225"/>
    </location>
</feature>
<keyword evidence="8" id="KW-0653">Protein transport</keyword>
<keyword evidence="7" id="KW-0597">Phosphoprotein</keyword>